<protein>
    <submittedName>
        <fullName evidence="1">Uncharacterized protein</fullName>
    </submittedName>
</protein>
<gene>
    <name evidence="1" type="ORF">UU93_C0001G0120</name>
</gene>
<organism evidence="1 2">
    <name type="scientific">Candidatus Amesbacteria bacterium GW2011_GWA2_42_12</name>
    <dbReference type="NCBI Taxonomy" id="1618356"/>
    <lineage>
        <taxon>Bacteria</taxon>
        <taxon>Candidatus Amesiibacteriota</taxon>
    </lineage>
</organism>
<dbReference type="Proteomes" id="UP000034160">
    <property type="component" value="Unassembled WGS sequence"/>
</dbReference>
<name>A0A0G0Y9E0_9BACT</name>
<dbReference type="AlphaFoldDB" id="A0A0G0Y9E0"/>
<dbReference type="STRING" id="1618356.UU93_C0001G0120"/>
<comment type="caution">
    <text evidence="1">The sequence shown here is derived from an EMBL/GenBank/DDBJ whole genome shotgun (WGS) entry which is preliminary data.</text>
</comment>
<sequence>MERFHLGISLELTMFLLSAHEAFHAFQCLSDDRPTPTLNNPNYGNDEHEEQAWLAAMEVLKENFFPDKTLSIKVDNMHLTV</sequence>
<accession>A0A0G0Y9E0</accession>
<evidence type="ECO:0000313" key="2">
    <source>
        <dbReference type="Proteomes" id="UP000034160"/>
    </source>
</evidence>
<proteinExistence type="predicted"/>
<reference evidence="1 2" key="1">
    <citation type="journal article" date="2015" name="Nature">
        <title>rRNA introns, odd ribosomes, and small enigmatic genomes across a large radiation of phyla.</title>
        <authorList>
            <person name="Brown C.T."/>
            <person name="Hug L.A."/>
            <person name="Thomas B.C."/>
            <person name="Sharon I."/>
            <person name="Castelle C.J."/>
            <person name="Singh A."/>
            <person name="Wilkins M.J."/>
            <person name="Williams K.H."/>
            <person name="Banfield J.F."/>
        </authorList>
    </citation>
    <scope>NUCLEOTIDE SEQUENCE [LARGE SCALE GENOMIC DNA]</scope>
</reference>
<dbReference type="EMBL" id="LCCN01000001">
    <property type="protein sequence ID" value="KKS33289.1"/>
    <property type="molecule type" value="Genomic_DNA"/>
</dbReference>
<evidence type="ECO:0000313" key="1">
    <source>
        <dbReference type="EMBL" id="KKS33289.1"/>
    </source>
</evidence>